<sequence length="338" mass="38203">MKLSEGGWIPKVNIHRNNQGNKHNGSGNFNQSLCTLFIDNLPEEVDLGWLRKYFNKFGFVKDVYIPAKRSKRTGSKFGFVQYDCHVAAGVAISKSNGLWVKDKQLFAKEASFGHYAGKSALKLPSLPRTDVETSIHEAKEDHSSNLDADFCKVKNYNKGKSDAQVVTGVSNNLEAPDSIDIVLKISPSGNDWLLRSAVGLLQLLISVEDLQKEFYKEHGVNVIIRDMGGRSMLITYPNEELRNVSVKEQWLKSCFVSLKRWNGDATSLERLTWINCFGLPLDGWSMNTFKKIGECWGQLISVDDDTLYCKSFVNGRLLIVTKESSRIDKWIKIEVNWV</sequence>
<accession>A0ACB7YXK5</accession>
<gene>
    <name evidence="1" type="ORF">Vadar_019018</name>
</gene>
<reference evidence="1 2" key="1">
    <citation type="journal article" date="2021" name="Hortic Res">
        <title>High-quality reference genome and annotation aids understanding of berry development for evergreen blueberry (Vaccinium darrowii).</title>
        <authorList>
            <person name="Yu J."/>
            <person name="Hulse-Kemp A.M."/>
            <person name="Babiker E."/>
            <person name="Staton M."/>
        </authorList>
    </citation>
    <scope>NUCLEOTIDE SEQUENCE [LARGE SCALE GENOMIC DNA]</scope>
    <source>
        <strain evidence="2">cv. NJ 8807/NJ 8810</strain>
        <tissue evidence="1">Young leaf</tissue>
    </source>
</reference>
<name>A0ACB7YXK5_9ERIC</name>
<evidence type="ECO:0000313" key="1">
    <source>
        <dbReference type="EMBL" id="KAH7858014.1"/>
    </source>
</evidence>
<dbReference type="Proteomes" id="UP000828048">
    <property type="component" value="Chromosome 3"/>
</dbReference>
<protein>
    <submittedName>
        <fullName evidence="1">Uncharacterized protein</fullName>
    </submittedName>
</protein>
<organism evidence="1 2">
    <name type="scientific">Vaccinium darrowii</name>
    <dbReference type="NCBI Taxonomy" id="229202"/>
    <lineage>
        <taxon>Eukaryota</taxon>
        <taxon>Viridiplantae</taxon>
        <taxon>Streptophyta</taxon>
        <taxon>Embryophyta</taxon>
        <taxon>Tracheophyta</taxon>
        <taxon>Spermatophyta</taxon>
        <taxon>Magnoliopsida</taxon>
        <taxon>eudicotyledons</taxon>
        <taxon>Gunneridae</taxon>
        <taxon>Pentapetalae</taxon>
        <taxon>asterids</taxon>
        <taxon>Ericales</taxon>
        <taxon>Ericaceae</taxon>
        <taxon>Vaccinioideae</taxon>
        <taxon>Vaccinieae</taxon>
        <taxon>Vaccinium</taxon>
    </lineage>
</organism>
<keyword evidence="2" id="KW-1185">Reference proteome</keyword>
<evidence type="ECO:0000313" key="2">
    <source>
        <dbReference type="Proteomes" id="UP000828048"/>
    </source>
</evidence>
<dbReference type="EMBL" id="CM037153">
    <property type="protein sequence ID" value="KAH7858014.1"/>
    <property type="molecule type" value="Genomic_DNA"/>
</dbReference>
<proteinExistence type="predicted"/>
<comment type="caution">
    <text evidence="1">The sequence shown here is derived from an EMBL/GenBank/DDBJ whole genome shotgun (WGS) entry which is preliminary data.</text>
</comment>